<protein>
    <recommendedName>
        <fullName evidence="6 15">Phosphoenolpyruvate synthase</fullName>
        <shortName evidence="15">PEP synthase</shortName>
        <ecNumber evidence="5 15">2.7.9.2</ecNumber>
    </recommendedName>
    <alternativeName>
        <fullName evidence="13 15">Pyruvate, water dikinase</fullName>
    </alternativeName>
</protein>
<evidence type="ECO:0000256" key="2">
    <source>
        <dbReference type="ARBA" id="ARBA00002988"/>
    </source>
</evidence>
<comment type="cofactor">
    <cofactor evidence="1 15">
        <name>Mg(2+)</name>
        <dbReference type="ChEBI" id="CHEBI:18420"/>
    </cofactor>
</comment>
<evidence type="ECO:0000256" key="10">
    <source>
        <dbReference type="ARBA" id="ARBA00022777"/>
    </source>
</evidence>
<evidence type="ECO:0000313" key="19">
    <source>
        <dbReference type="EMBL" id="QIR14797.1"/>
    </source>
</evidence>
<dbReference type="InterPro" id="IPR006319">
    <property type="entry name" value="PEP_synth"/>
</dbReference>
<dbReference type="InterPro" id="IPR036637">
    <property type="entry name" value="Phosphohistidine_dom_sf"/>
</dbReference>
<keyword evidence="8 15" id="KW-0479">Metal-binding</keyword>
<evidence type="ECO:0000259" key="17">
    <source>
        <dbReference type="Pfam" id="PF01326"/>
    </source>
</evidence>
<evidence type="ECO:0000256" key="6">
    <source>
        <dbReference type="ARBA" id="ARBA00021623"/>
    </source>
</evidence>
<dbReference type="AlphaFoldDB" id="A0A6G9QL64"/>
<dbReference type="PANTHER" id="PTHR43030">
    <property type="entry name" value="PHOSPHOENOLPYRUVATE SYNTHASE"/>
    <property type="match status" value="1"/>
</dbReference>
<dbReference type="InterPro" id="IPR015813">
    <property type="entry name" value="Pyrv/PenolPyrv_kinase-like_dom"/>
</dbReference>
<evidence type="ECO:0000256" key="4">
    <source>
        <dbReference type="ARBA" id="ARBA00007837"/>
    </source>
</evidence>
<dbReference type="EMBL" id="CP050313">
    <property type="protein sequence ID" value="QIR14797.1"/>
    <property type="molecule type" value="Genomic_DNA"/>
</dbReference>
<dbReference type="Gene3D" id="3.30.470.20">
    <property type="entry name" value="ATP-grasp fold, B domain"/>
    <property type="match status" value="1"/>
</dbReference>
<dbReference type="InterPro" id="IPR018274">
    <property type="entry name" value="PEP_util_AS"/>
</dbReference>
<evidence type="ECO:0000256" key="13">
    <source>
        <dbReference type="ARBA" id="ARBA00033470"/>
    </source>
</evidence>
<dbReference type="Gene3D" id="3.50.30.10">
    <property type="entry name" value="Phosphohistidine domain"/>
    <property type="match status" value="1"/>
</dbReference>
<dbReference type="RefSeq" id="WP_167677914.1">
    <property type="nucleotide sequence ID" value="NZ_CP050313.1"/>
</dbReference>
<dbReference type="EC" id="2.7.9.2" evidence="5 15"/>
<accession>A0A6G9QL64</accession>
<dbReference type="GO" id="GO:0008986">
    <property type="term" value="F:pyruvate, water dikinase activity"/>
    <property type="evidence" value="ECO:0007669"/>
    <property type="project" value="UniProtKB-EC"/>
</dbReference>
<evidence type="ECO:0000256" key="9">
    <source>
        <dbReference type="ARBA" id="ARBA00022741"/>
    </source>
</evidence>
<keyword evidence="20" id="KW-1185">Reference proteome</keyword>
<name>A0A6G9QL64_9GAMM</name>
<sequence>MQQYVLWYQELGMGDVNKVGGKNASLGEMISNLANAGVQVPGGFATTSHAFNEFLEQSGVNQKIYDLLETLDVDDVTALAKAGAQIRQWVIDTPFQPEFEAAVREAYEQLASETSDASFAVRSSATAEDMPDASFAGQQETFLNVKGYDAVILAIKHVFASLFNDRAISYRVHQGYEHQGVALSAGIQRMVRSDKASSGVMFTMDTESGNNDVVFITSSFGLGEMVVQGAVNPDEFYVHKPILAQGHQAVVRRNIGSKLIQMVYSDDASHGKQVKIEDVPAEQRRLFSINDAEVMELAKQAVVIEKHYGRPMDIEWAKDGNDGKLYIVQARPETVRSREDVQLIERYHLKTKGDVICEGRAIGHKIGSGVAKVLASIDDMDQIQPGDVLVTDMTDPDWEPIMKRASAIVTNRGGRTCHAAIIARELGVPAVVGCGNVTDLVGNGEIVTVSCAEGDTGLIYSGKQEFDVVSNRVDSLPDLPMKIMMNVGNPDRAFDFARLPNEGVGLARLEFIINRMIGIHPKALLEFNQQDAALQTEINEMIAGYDSPVEFYIARLVEGIATIASAFYPKKVIVRMSDFKSNEYANLVGGEHYEPEEENPMLGFRGASRYISESFRDCFALECEAIKRVRNQMGLTNVEVMIPFVRTLGEASQVIELLKEQGLERGKDGLRVIMMCELPSNALLADQFLEYFDGFSIGSNDLTQLTLGLDRDSGIISHLFDERNDAVKALLAMAIKAAKAKGAYVGICGQGPSDHADFAAWLVEQGIDTVSLNPDTVIDTWLYLAKEHA</sequence>
<evidence type="ECO:0000256" key="7">
    <source>
        <dbReference type="ARBA" id="ARBA00022679"/>
    </source>
</evidence>
<dbReference type="SUPFAM" id="SSF51621">
    <property type="entry name" value="Phosphoenolpyruvate/pyruvate domain"/>
    <property type="match status" value="1"/>
</dbReference>
<dbReference type="InterPro" id="IPR008279">
    <property type="entry name" value="PEP-util_enz_mobile_dom"/>
</dbReference>
<keyword evidence="7 15" id="KW-0808">Transferase</keyword>
<evidence type="ECO:0000256" key="15">
    <source>
        <dbReference type="PIRNR" id="PIRNR000854"/>
    </source>
</evidence>
<keyword evidence="9 15" id="KW-0547">Nucleotide-binding</keyword>
<dbReference type="Pfam" id="PF02896">
    <property type="entry name" value="PEP-utilizers_C"/>
    <property type="match status" value="1"/>
</dbReference>
<dbReference type="Gene3D" id="3.20.20.60">
    <property type="entry name" value="Phosphoenolpyruvate-binding domains"/>
    <property type="match status" value="1"/>
</dbReference>
<comment type="similarity">
    <text evidence="4 15">Belongs to the PEP-utilizing enzyme family.</text>
</comment>
<evidence type="ECO:0000256" key="1">
    <source>
        <dbReference type="ARBA" id="ARBA00001946"/>
    </source>
</evidence>
<dbReference type="InterPro" id="IPR002192">
    <property type="entry name" value="PPDK_AMP/ATP-bd"/>
</dbReference>
<dbReference type="PANTHER" id="PTHR43030:SF1">
    <property type="entry name" value="PHOSPHOENOLPYRUVATE SYNTHASE"/>
    <property type="match status" value="1"/>
</dbReference>
<keyword evidence="12 15" id="KW-0460">Magnesium</keyword>
<evidence type="ECO:0000256" key="8">
    <source>
        <dbReference type="ARBA" id="ARBA00022723"/>
    </source>
</evidence>
<keyword evidence="10 15" id="KW-0418">Kinase</keyword>
<feature type="domain" description="PEP-utilising enzyme mobile" evidence="16">
    <location>
        <begin position="383"/>
        <end position="454"/>
    </location>
</feature>
<keyword evidence="11 15" id="KW-0067">ATP-binding</keyword>
<comment type="function">
    <text evidence="2 15">Catalyzes the phosphorylation of pyruvate to phosphoenolpyruvate.</text>
</comment>
<dbReference type="FunFam" id="3.30.1490.20:FF:000010">
    <property type="entry name" value="Phosphoenolpyruvate synthase"/>
    <property type="match status" value="1"/>
</dbReference>
<dbReference type="SUPFAM" id="SSF56059">
    <property type="entry name" value="Glutathione synthetase ATP-binding domain-like"/>
    <property type="match status" value="1"/>
</dbReference>
<dbReference type="Gene3D" id="3.30.1490.20">
    <property type="entry name" value="ATP-grasp fold, A domain"/>
    <property type="match status" value="1"/>
</dbReference>
<dbReference type="InterPro" id="IPR000121">
    <property type="entry name" value="PEP_util_C"/>
</dbReference>
<dbReference type="GO" id="GO:0006094">
    <property type="term" value="P:gluconeogenesis"/>
    <property type="evidence" value="ECO:0007669"/>
    <property type="project" value="UniProtKB-UniPathway"/>
</dbReference>
<dbReference type="InterPro" id="IPR013815">
    <property type="entry name" value="ATP_grasp_subdomain_1"/>
</dbReference>
<dbReference type="NCBIfam" id="NF005057">
    <property type="entry name" value="PRK06464.1"/>
    <property type="match status" value="1"/>
</dbReference>
<proteinExistence type="inferred from homology"/>
<gene>
    <name evidence="19" type="primary">ppsA</name>
    <name evidence="19" type="ORF">HBH39_10110</name>
</gene>
<organism evidence="19 20">
    <name type="scientific">Shewanella aestuarii</name>
    <dbReference type="NCBI Taxonomy" id="1028752"/>
    <lineage>
        <taxon>Bacteria</taxon>
        <taxon>Pseudomonadati</taxon>
        <taxon>Pseudomonadota</taxon>
        <taxon>Gammaproteobacteria</taxon>
        <taxon>Alteromonadales</taxon>
        <taxon>Shewanellaceae</taxon>
        <taxon>Shewanella</taxon>
    </lineage>
</organism>
<dbReference type="InterPro" id="IPR023151">
    <property type="entry name" value="PEP_util_CS"/>
</dbReference>
<dbReference type="PIRSF" id="PIRSF000854">
    <property type="entry name" value="PEP_synthase"/>
    <property type="match status" value="1"/>
</dbReference>
<evidence type="ECO:0000256" key="11">
    <source>
        <dbReference type="ARBA" id="ARBA00022840"/>
    </source>
</evidence>
<feature type="domain" description="PEP-utilising enzyme C-terminal" evidence="18">
    <location>
        <begin position="481"/>
        <end position="786"/>
    </location>
</feature>
<dbReference type="InterPro" id="IPR040442">
    <property type="entry name" value="Pyrv_kinase-like_dom_sf"/>
</dbReference>
<evidence type="ECO:0000259" key="18">
    <source>
        <dbReference type="Pfam" id="PF02896"/>
    </source>
</evidence>
<dbReference type="Proteomes" id="UP000502608">
    <property type="component" value="Chromosome"/>
</dbReference>
<keyword evidence="19" id="KW-0670">Pyruvate</keyword>
<dbReference type="KEGG" id="saes:HBH39_10110"/>
<dbReference type="PROSITE" id="PS00742">
    <property type="entry name" value="PEP_ENZYMES_2"/>
    <property type="match status" value="1"/>
</dbReference>
<evidence type="ECO:0000256" key="5">
    <source>
        <dbReference type="ARBA" id="ARBA00011996"/>
    </source>
</evidence>
<evidence type="ECO:0000256" key="12">
    <source>
        <dbReference type="ARBA" id="ARBA00022842"/>
    </source>
</evidence>
<dbReference type="FunFam" id="3.30.470.20:FF:000017">
    <property type="entry name" value="Phosphoenolpyruvate synthase"/>
    <property type="match status" value="1"/>
</dbReference>
<feature type="domain" description="Pyruvate phosphate dikinase AMP/ATP-binding" evidence="17">
    <location>
        <begin position="17"/>
        <end position="342"/>
    </location>
</feature>
<dbReference type="Pfam" id="PF00391">
    <property type="entry name" value="PEP-utilizers"/>
    <property type="match status" value="1"/>
</dbReference>
<dbReference type="SUPFAM" id="SSF52009">
    <property type="entry name" value="Phosphohistidine domain"/>
    <property type="match status" value="1"/>
</dbReference>
<dbReference type="NCBIfam" id="TIGR01418">
    <property type="entry name" value="PEP_synth"/>
    <property type="match status" value="1"/>
</dbReference>
<reference evidence="19 20" key="1">
    <citation type="submission" date="2020-03" db="EMBL/GenBank/DDBJ databases">
        <title>Complete genome sequence of Shewanella sp.</title>
        <authorList>
            <person name="Kim Y.-S."/>
            <person name="Kim S.-J."/>
            <person name="Jung H.-K."/>
            <person name="Kim K.-H."/>
        </authorList>
    </citation>
    <scope>NUCLEOTIDE SEQUENCE [LARGE SCALE GENOMIC DNA]</scope>
    <source>
        <strain evidence="19 20">PN3F2</strain>
    </source>
</reference>
<evidence type="ECO:0000259" key="16">
    <source>
        <dbReference type="Pfam" id="PF00391"/>
    </source>
</evidence>
<dbReference type="GO" id="GO:0005524">
    <property type="term" value="F:ATP binding"/>
    <property type="evidence" value="ECO:0007669"/>
    <property type="project" value="UniProtKB-KW"/>
</dbReference>
<dbReference type="FunFam" id="3.20.20.60:FF:000010">
    <property type="entry name" value="Phosphoenolpyruvate synthase"/>
    <property type="match status" value="1"/>
</dbReference>
<dbReference type="PROSITE" id="PS00370">
    <property type="entry name" value="PEP_ENZYMES_PHOS_SITE"/>
    <property type="match status" value="1"/>
</dbReference>
<dbReference type="UniPathway" id="UPA00138"/>
<dbReference type="FunFam" id="3.50.30.10:FF:000002">
    <property type="entry name" value="Phosphoenolpyruvate synthase"/>
    <property type="match status" value="1"/>
</dbReference>
<evidence type="ECO:0000313" key="20">
    <source>
        <dbReference type="Proteomes" id="UP000502608"/>
    </source>
</evidence>
<dbReference type="Pfam" id="PF01326">
    <property type="entry name" value="PPDK_N"/>
    <property type="match status" value="1"/>
</dbReference>
<dbReference type="GO" id="GO:0046872">
    <property type="term" value="F:metal ion binding"/>
    <property type="evidence" value="ECO:0007669"/>
    <property type="project" value="UniProtKB-KW"/>
</dbReference>
<comment type="catalytic activity">
    <reaction evidence="14 15">
        <text>pyruvate + ATP + H2O = phosphoenolpyruvate + AMP + phosphate + 2 H(+)</text>
        <dbReference type="Rhea" id="RHEA:11364"/>
        <dbReference type="ChEBI" id="CHEBI:15361"/>
        <dbReference type="ChEBI" id="CHEBI:15377"/>
        <dbReference type="ChEBI" id="CHEBI:15378"/>
        <dbReference type="ChEBI" id="CHEBI:30616"/>
        <dbReference type="ChEBI" id="CHEBI:43474"/>
        <dbReference type="ChEBI" id="CHEBI:58702"/>
        <dbReference type="ChEBI" id="CHEBI:456215"/>
        <dbReference type="EC" id="2.7.9.2"/>
    </reaction>
</comment>
<evidence type="ECO:0000256" key="3">
    <source>
        <dbReference type="ARBA" id="ARBA00004742"/>
    </source>
</evidence>
<comment type="pathway">
    <text evidence="3 15">Carbohydrate biosynthesis; gluconeogenesis.</text>
</comment>
<evidence type="ECO:0000256" key="14">
    <source>
        <dbReference type="ARBA" id="ARBA00047700"/>
    </source>
</evidence>